<protein>
    <submittedName>
        <fullName evidence="2">Uncharacterized protein</fullName>
    </submittedName>
</protein>
<dbReference type="Proteomes" id="UP001152622">
    <property type="component" value="Chromosome 1"/>
</dbReference>
<gene>
    <name evidence="2" type="ORF">SKAU_G00034440</name>
</gene>
<evidence type="ECO:0000313" key="3">
    <source>
        <dbReference type="Proteomes" id="UP001152622"/>
    </source>
</evidence>
<accession>A0A9Q1GE98</accession>
<feature type="compositionally biased region" description="Polar residues" evidence="1">
    <location>
        <begin position="95"/>
        <end position="108"/>
    </location>
</feature>
<keyword evidence="3" id="KW-1185">Reference proteome</keyword>
<dbReference type="AlphaFoldDB" id="A0A9Q1GE98"/>
<feature type="region of interest" description="Disordered" evidence="1">
    <location>
        <begin position="90"/>
        <end position="142"/>
    </location>
</feature>
<organism evidence="2 3">
    <name type="scientific">Synaphobranchus kaupii</name>
    <name type="common">Kaup's arrowtooth eel</name>
    <dbReference type="NCBI Taxonomy" id="118154"/>
    <lineage>
        <taxon>Eukaryota</taxon>
        <taxon>Metazoa</taxon>
        <taxon>Chordata</taxon>
        <taxon>Craniata</taxon>
        <taxon>Vertebrata</taxon>
        <taxon>Euteleostomi</taxon>
        <taxon>Actinopterygii</taxon>
        <taxon>Neopterygii</taxon>
        <taxon>Teleostei</taxon>
        <taxon>Anguilliformes</taxon>
        <taxon>Synaphobranchidae</taxon>
        <taxon>Synaphobranchus</taxon>
    </lineage>
</organism>
<proteinExistence type="predicted"/>
<sequence>MKVQRNNEAIVPAELEPFLCNREKSDTEAGSQARREWNWPHPRRYKLLFLREQQPKHRKNRTAVVLQGVDSASLRPPNPAQLTLRMSVSLPGNVPEQTDAGQRLGRSTPSDRSERRASRSRQVTLPSPQGEARQSALSRPSRAGDLGFSSSLLLGHATHSSSRHWFSALSRAKRRDRRGKSSASKVSKRGIPWLVLFVYSLLPNSPNLNCAPRIDNFP</sequence>
<comment type="caution">
    <text evidence="2">The sequence shown here is derived from an EMBL/GenBank/DDBJ whole genome shotgun (WGS) entry which is preliminary data.</text>
</comment>
<dbReference type="EMBL" id="JAINUF010000001">
    <property type="protein sequence ID" value="KAJ8382666.1"/>
    <property type="molecule type" value="Genomic_DNA"/>
</dbReference>
<name>A0A9Q1GE98_SYNKA</name>
<evidence type="ECO:0000256" key="1">
    <source>
        <dbReference type="SAM" id="MobiDB-lite"/>
    </source>
</evidence>
<evidence type="ECO:0000313" key="2">
    <source>
        <dbReference type="EMBL" id="KAJ8382666.1"/>
    </source>
</evidence>
<reference evidence="2" key="1">
    <citation type="journal article" date="2023" name="Science">
        <title>Genome structures resolve the early diversification of teleost fishes.</title>
        <authorList>
            <person name="Parey E."/>
            <person name="Louis A."/>
            <person name="Montfort J."/>
            <person name="Bouchez O."/>
            <person name="Roques C."/>
            <person name="Iampietro C."/>
            <person name="Lluch J."/>
            <person name="Castinel A."/>
            <person name="Donnadieu C."/>
            <person name="Desvignes T."/>
            <person name="Floi Bucao C."/>
            <person name="Jouanno E."/>
            <person name="Wen M."/>
            <person name="Mejri S."/>
            <person name="Dirks R."/>
            <person name="Jansen H."/>
            <person name="Henkel C."/>
            <person name="Chen W.J."/>
            <person name="Zahm M."/>
            <person name="Cabau C."/>
            <person name="Klopp C."/>
            <person name="Thompson A.W."/>
            <person name="Robinson-Rechavi M."/>
            <person name="Braasch I."/>
            <person name="Lecointre G."/>
            <person name="Bobe J."/>
            <person name="Postlethwait J.H."/>
            <person name="Berthelot C."/>
            <person name="Roest Crollius H."/>
            <person name="Guiguen Y."/>
        </authorList>
    </citation>
    <scope>NUCLEOTIDE SEQUENCE</scope>
    <source>
        <strain evidence="2">WJC10195</strain>
    </source>
</reference>